<dbReference type="EMBL" id="JASCZI010242026">
    <property type="protein sequence ID" value="MED6209133.1"/>
    <property type="molecule type" value="Genomic_DNA"/>
</dbReference>
<gene>
    <name evidence="1" type="ORF">PIB30_051838</name>
</gene>
<accession>A0ABU6YJS5</accession>
<name>A0ABU6YJS5_9FABA</name>
<proteinExistence type="predicted"/>
<protein>
    <submittedName>
        <fullName evidence="1">Uncharacterized protein</fullName>
    </submittedName>
</protein>
<comment type="caution">
    <text evidence="1">The sequence shown here is derived from an EMBL/GenBank/DDBJ whole genome shotgun (WGS) entry which is preliminary data.</text>
</comment>
<reference evidence="1 2" key="1">
    <citation type="journal article" date="2023" name="Plants (Basel)">
        <title>Bridging the Gap: Combining Genomics and Transcriptomics Approaches to Understand Stylosanthes scabra, an Orphan Legume from the Brazilian Caatinga.</title>
        <authorList>
            <person name="Ferreira-Neto J.R.C."/>
            <person name="da Silva M.D."/>
            <person name="Binneck E."/>
            <person name="de Melo N.F."/>
            <person name="da Silva R.H."/>
            <person name="de Melo A.L.T.M."/>
            <person name="Pandolfi V."/>
            <person name="Bustamante F.O."/>
            <person name="Brasileiro-Vidal A.C."/>
            <person name="Benko-Iseppon A.M."/>
        </authorList>
    </citation>
    <scope>NUCLEOTIDE SEQUENCE [LARGE SCALE GENOMIC DNA]</scope>
    <source>
        <tissue evidence="1">Leaves</tissue>
    </source>
</reference>
<dbReference type="Proteomes" id="UP001341840">
    <property type="component" value="Unassembled WGS sequence"/>
</dbReference>
<evidence type="ECO:0000313" key="2">
    <source>
        <dbReference type="Proteomes" id="UP001341840"/>
    </source>
</evidence>
<feature type="non-terminal residue" evidence="1">
    <location>
        <position position="1"/>
    </location>
</feature>
<evidence type="ECO:0000313" key="1">
    <source>
        <dbReference type="EMBL" id="MED6209133.1"/>
    </source>
</evidence>
<organism evidence="1 2">
    <name type="scientific">Stylosanthes scabra</name>
    <dbReference type="NCBI Taxonomy" id="79078"/>
    <lineage>
        <taxon>Eukaryota</taxon>
        <taxon>Viridiplantae</taxon>
        <taxon>Streptophyta</taxon>
        <taxon>Embryophyta</taxon>
        <taxon>Tracheophyta</taxon>
        <taxon>Spermatophyta</taxon>
        <taxon>Magnoliopsida</taxon>
        <taxon>eudicotyledons</taxon>
        <taxon>Gunneridae</taxon>
        <taxon>Pentapetalae</taxon>
        <taxon>rosids</taxon>
        <taxon>fabids</taxon>
        <taxon>Fabales</taxon>
        <taxon>Fabaceae</taxon>
        <taxon>Papilionoideae</taxon>
        <taxon>50 kb inversion clade</taxon>
        <taxon>dalbergioids sensu lato</taxon>
        <taxon>Dalbergieae</taxon>
        <taxon>Pterocarpus clade</taxon>
        <taxon>Stylosanthes</taxon>
    </lineage>
</organism>
<sequence length="66" mass="6792">GLSVTHERCNLLMTIAPVTEAKVTGSSPTIYDPCGGNAESTQKGDAGCFGVSVTFAREEPCLASSK</sequence>
<keyword evidence="2" id="KW-1185">Reference proteome</keyword>